<evidence type="ECO:0000256" key="16">
    <source>
        <dbReference type="ARBA" id="ARBA00040883"/>
    </source>
</evidence>
<dbReference type="UniPathway" id="UPA00241">
    <property type="reaction ID" value="UER00352"/>
</dbReference>
<keyword evidence="11 17" id="KW-0418">Kinase</keyword>
<keyword evidence="12" id="KW-0067">ATP-binding</keyword>
<evidence type="ECO:0000256" key="8">
    <source>
        <dbReference type="ARBA" id="ARBA00022490"/>
    </source>
</evidence>
<evidence type="ECO:0000256" key="3">
    <source>
        <dbReference type="ARBA" id="ARBA00001972"/>
    </source>
</evidence>
<dbReference type="InterPro" id="IPR004619">
    <property type="entry name" value="Type_III_PanK"/>
</dbReference>
<comment type="similarity">
    <text evidence="15">Belongs to the type III pantothenate kinase family.</text>
</comment>
<accession>A0A524RLU6</accession>
<keyword evidence="9" id="KW-0808">Transferase</keyword>
<sequence length="179" mass="18626">MALDPAAVPLGHCPRGVGIDRRLGAWRAWQQRQGSCLVVDGGTVLSLTAVDGAGRFHGGMLLPGLRLQLQAMADATSLPRLSGLGASLEPIGEGLPAETTTAMQRGVAAGLIGAISAAAQQLQSLQGTHQLVFTGGDGAVLHQLWCNQPDRPLSEAVLWNDLCLEGLAVLSAEQFCRQS</sequence>
<dbReference type="NCBIfam" id="TIGR00671">
    <property type="entry name" value="baf"/>
    <property type="match status" value="1"/>
</dbReference>
<comment type="cofactor">
    <cofactor evidence="2">
        <name>K(+)</name>
        <dbReference type="ChEBI" id="CHEBI:29103"/>
    </cofactor>
</comment>
<evidence type="ECO:0000256" key="11">
    <source>
        <dbReference type="ARBA" id="ARBA00022777"/>
    </source>
</evidence>
<dbReference type="GO" id="GO:0005737">
    <property type="term" value="C:cytoplasm"/>
    <property type="evidence" value="ECO:0007669"/>
    <property type="project" value="UniProtKB-SubCell"/>
</dbReference>
<evidence type="ECO:0000256" key="13">
    <source>
        <dbReference type="ARBA" id="ARBA00022958"/>
    </source>
</evidence>
<comment type="subcellular location">
    <subcellularLocation>
        <location evidence="4">Cytoplasm</location>
    </subcellularLocation>
</comment>
<evidence type="ECO:0000256" key="6">
    <source>
        <dbReference type="ARBA" id="ARBA00011738"/>
    </source>
</evidence>
<dbReference type="AlphaFoldDB" id="A0A524RLU6"/>
<comment type="catalytic activity">
    <reaction evidence="1">
        <text>(R)-pantothenate + ATP = (R)-4'-phosphopantothenate + ADP + H(+)</text>
        <dbReference type="Rhea" id="RHEA:16373"/>
        <dbReference type="ChEBI" id="CHEBI:10986"/>
        <dbReference type="ChEBI" id="CHEBI:15378"/>
        <dbReference type="ChEBI" id="CHEBI:29032"/>
        <dbReference type="ChEBI" id="CHEBI:30616"/>
        <dbReference type="ChEBI" id="CHEBI:456216"/>
        <dbReference type="EC" id="2.7.1.33"/>
    </reaction>
</comment>
<dbReference type="EC" id="2.7.1.33" evidence="7"/>
<reference evidence="17 18" key="1">
    <citation type="journal article" date="2019" name="mSystems">
        <title>Life at home and on the roam: Genomic adaptions reflect the dual lifestyle of an intracellular, facultative symbiont.</title>
        <authorList>
            <person name="Burgsdorf I."/>
        </authorList>
    </citation>
    <scope>NUCLEOTIDE SEQUENCE [LARGE SCALE GENOMIC DNA]</scope>
    <source>
        <strain evidence="17">277cV</strain>
    </source>
</reference>
<evidence type="ECO:0000256" key="10">
    <source>
        <dbReference type="ARBA" id="ARBA00022741"/>
    </source>
</evidence>
<dbReference type="PANTHER" id="PTHR34265">
    <property type="entry name" value="TYPE III PANTOTHENATE KINASE"/>
    <property type="match status" value="1"/>
</dbReference>
<dbReference type="Proteomes" id="UP000317990">
    <property type="component" value="Unassembled WGS sequence"/>
</dbReference>
<dbReference type="InterPro" id="IPR043129">
    <property type="entry name" value="ATPase_NBD"/>
</dbReference>
<protein>
    <recommendedName>
        <fullName evidence="16">Type III pantothenate kinase</fullName>
        <ecNumber evidence="7">2.7.1.33</ecNumber>
    </recommendedName>
</protein>
<evidence type="ECO:0000313" key="18">
    <source>
        <dbReference type="Proteomes" id="UP000317990"/>
    </source>
</evidence>
<proteinExistence type="inferred from homology"/>
<dbReference type="EMBL" id="SRMO01000084">
    <property type="protein sequence ID" value="TGG91035.1"/>
    <property type="molecule type" value="Genomic_DNA"/>
</dbReference>
<evidence type="ECO:0000256" key="9">
    <source>
        <dbReference type="ARBA" id="ARBA00022679"/>
    </source>
</evidence>
<evidence type="ECO:0000256" key="7">
    <source>
        <dbReference type="ARBA" id="ARBA00012102"/>
    </source>
</evidence>
<gene>
    <name evidence="17" type="ORF">ERJ67_09290</name>
</gene>
<evidence type="ECO:0000256" key="12">
    <source>
        <dbReference type="ARBA" id="ARBA00022840"/>
    </source>
</evidence>
<dbReference type="Gene3D" id="3.30.420.40">
    <property type="match status" value="1"/>
</dbReference>
<evidence type="ECO:0000256" key="14">
    <source>
        <dbReference type="ARBA" id="ARBA00022993"/>
    </source>
</evidence>
<keyword evidence="14" id="KW-0173">Coenzyme A biosynthesis</keyword>
<evidence type="ECO:0000313" key="17">
    <source>
        <dbReference type="EMBL" id="TGG91035.1"/>
    </source>
</evidence>
<organism evidence="17 18">
    <name type="scientific">Aphanocapsa feldmannii 277cV</name>
    <dbReference type="NCBI Taxonomy" id="2507553"/>
    <lineage>
        <taxon>Bacteria</taxon>
        <taxon>Bacillati</taxon>
        <taxon>Cyanobacteriota</taxon>
        <taxon>Cyanophyceae</taxon>
        <taxon>Oscillatoriophycideae</taxon>
        <taxon>Chroococcales</taxon>
        <taxon>Microcystaceae</taxon>
        <taxon>Aphanocapsa</taxon>
    </lineage>
</organism>
<comment type="pathway">
    <text evidence="5">Cofactor biosynthesis; coenzyme A biosynthesis; CoA from (R)-pantothenate: step 1/5.</text>
</comment>
<keyword evidence="10" id="KW-0547">Nucleotide-binding</keyword>
<keyword evidence="13" id="KW-0630">Potassium</keyword>
<dbReference type="Pfam" id="PF03309">
    <property type="entry name" value="Pan_kinase"/>
    <property type="match status" value="1"/>
</dbReference>
<dbReference type="GO" id="GO:0005524">
    <property type="term" value="F:ATP binding"/>
    <property type="evidence" value="ECO:0007669"/>
    <property type="project" value="UniProtKB-KW"/>
</dbReference>
<dbReference type="PANTHER" id="PTHR34265:SF1">
    <property type="entry name" value="TYPE III PANTOTHENATE KINASE"/>
    <property type="match status" value="1"/>
</dbReference>
<comment type="subunit">
    <text evidence="6">Homodimer.</text>
</comment>
<comment type="cofactor">
    <cofactor evidence="3">
        <name>NH4(+)</name>
        <dbReference type="ChEBI" id="CHEBI:28938"/>
    </cofactor>
</comment>
<evidence type="ECO:0000256" key="2">
    <source>
        <dbReference type="ARBA" id="ARBA00001958"/>
    </source>
</evidence>
<evidence type="ECO:0000256" key="5">
    <source>
        <dbReference type="ARBA" id="ARBA00005225"/>
    </source>
</evidence>
<dbReference type="SUPFAM" id="SSF53067">
    <property type="entry name" value="Actin-like ATPase domain"/>
    <property type="match status" value="1"/>
</dbReference>
<keyword evidence="8" id="KW-0963">Cytoplasm</keyword>
<name>A0A524RLU6_9CHRO</name>
<evidence type="ECO:0000256" key="15">
    <source>
        <dbReference type="ARBA" id="ARBA00038036"/>
    </source>
</evidence>
<dbReference type="GO" id="GO:0004594">
    <property type="term" value="F:pantothenate kinase activity"/>
    <property type="evidence" value="ECO:0007669"/>
    <property type="project" value="UniProtKB-EC"/>
</dbReference>
<comment type="caution">
    <text evidence="17">The sequence shown here is derived from an EMBL/GenBank/DDBJ whole genome shotgun (WGS) entry which is preliminary data.</text>
</comment>
<evidence type="ECO:0000256" key="1">
    <source>
        <dbReference type="ARBA" id="ARBA00001206"/>
    </source>
</evidence>
<evidence type="ECO:0000256" key="4">
    <source>
        <dbReference type="ARBA" id="ARBA00004496"/>
    </source>
</evidence>
<dbReference type="GO" id="GO:0015937">
    <property type="term" value="P:coenzyme A biosynthetic process"/>
    <property type="evidence" value="ECO:0007669"/>
    <property type="project" value="UniProtKB-UniPathway"/>
</dbReference>